<dbReference type="Proteomes" id="UP000708208">
    <property type="component" value="Unassembled WGS sequence"/>
</dbReference>
<dbReference type="EMBL" id="CAJVCH010437554">
    <property type="protein sequence ID" value="CAG7819044.1"/>
    <property type="molecule type" value="Genomic_DNA"/>
</dbReference>
<dbReference type="AlphaFoldDB" id="A0A8J2PMK9"/>
<evidence type="ECO:0000256" key="1">
    <source>
        <dbReference type="SAM" id="MobiDB-lite"/>
    </source>
</evidence>
<comment type="caution">
    <text evidence="2">The sequence shown here is derived from an EMBL/GenBank/DDBJ whole genome shotgun (WGS) entry which is preliminary data.</text>
</comment>
<accession>A0A8J2PMK9</accession>
<evidence type="ECO:0000313" key="2">
    <source>
        <dbReference type="EMBL" id="CAG7819044.1"/>
    </source>
</evidence>
<reference evidence="2" key="1">
    <citation type="submission" date="2021-06" db="EMBL/GenBank/DDBJ databases">
        <authorList>
            <person name="Hodson N. C."/>
            <person name="Mongue J. A."/>
            <person name="Jaron S. K."/>
        </authorList>
    </citation>
    <scope>NUCLEOTIDE SEQUENCE</scope>
</reference>
<feature type="compositionally biased region" description="Basic residues" evidence="1">
    <location>
        <begin position="1"/>
        <end position="26"/>
    </location>
</feature>
<keyword evidence="3" id="KW-1185">Reference proteome</keyword>
<proteinExistence type="predicted"/>
<evidence type="ECO:0000313" key="3">
    <source>
        <dbReference type="Proteomes" id="UP000708208"/>
    </source>
</evidence>
<organism evidence="2 3">
    <name type="scientific">Allacma fusca</name>
    <dbReference type="NCBI Taxonomy" id="39272"/>
    <lineage>
        <taxon>Eukaryota</taxon>
        <taxon>Metazoa</taxon>
        <taxon>Ecdysozoa</taxon>
        <taxon>Arthropoda</taxon>
        <taxon>Hexapoda</taxon>
        <taxon>Collembola</taxon>
        <taxon>Symphypleona</taxon>
        <taxon>Sminthuridae</taxon>
        <taxon>Allacma</taxon>
    </lineage>
</organism>
<feature type="region of interest" description="Disordered" evidence="1">
    <location>
        <begin position="1"/>
        <end position="43"/>
    </location>
</feature>
<name>A0A8J2PMK9_9HEXA</name>
<sequence length="74" mass="8995">SLHLKGHKKRRRKKKKKKGKKHLYGKKKIEEDHRKIPVSRFPPRRRKEPFLVPCFLQVPDDTERFKKSSFKKSS</sequence>
<feature type="non-terminal residue" evidence="2">
    <location>
        <position position="1"/>
    </location>
</feature>
<protein>
    <submittedName>
        <fullName evidence="2">Uncharacterized protein</fullName>
    </submittedName>
</protein>
<gene>
    <name evidence="2" type="ORF">AFUS01_LOCUS29515</name>
</gene>